<dbReference type="EMBL" id="BGPR01054797">
    <property type="protein sequence ID" value="GBO31488.1"/>
    <property type="molecule type" value="Genomic_DNA"/>
</dbReference>
<dbReference type="AlphaFoldDB" id="A0A4Y2W4L9"/>
<gene>
    <name evidence="1" type="ORF">AVEN_95639_1</name>
</gene>
<accession>A0A4Y2W4L9</accession>
<name>A0A4Y2W4L9_ARAVE</name>
<dbReference type="Proteomes" id="UP000499080">
    <property type="component" value="Unassembled WGS sequence"/>
</dbReference>
<organism evidence="1 2">
    <name type="scientific">Araneus ventricosus</name>
    <name type="common">Orbweaver spider</name>
    <name type="synonym">Epeira ventricosa</name>
    <dbReference type="NCBI Taxonomy" id="182803"/>
    <lineage>
        <taxon>Eukaryota</taxon>
        <taxon>Metazoa</taxon>
        <taxon>Ecdysozoa</taxon>
        <taxon>Arthropoda</taxon>
        <taxon>Chelicerata</taxon>
        <taxon>Arachnida</taxon>
        <taxon>Araneae</taxon>
        <taxon>Araneomorphae</taxon>
        <taxon>Entelegynae</taxon>
        <taxon>Araneoidea</taxon>
        <taxon>Araneidae</taxon>
        <taxon>Araneus</taxon>
    </lineage>
</organism>
<proteinExistence type="predicted"/>
<reference evidence="1 2" key="1">
    <citation type="journal article" date="2019" name="Sci. Rep.">
        <title>Orb-weaving spider Araneus ventricosus genome elucidates the spidroin gene catalogue.</title>
        <authorList>
            <person name="Kono N."/>
            <person name="Nakamura H."/>
            <person name="Ohtoshi R."/>
            <person name="Moran D.A.P."/>
            <person name="Shinohara A."/>
            <person name="Yoshida Y."/>
            <person name="Fujiwara M."/>
            <person name="Mori M."/>
            <person name="Tomita M."/>
            <person name="Arakawa K."/>
        </authorList>
    </citation>
    <scope>NUCLEOTIDE SEQUENCE [LARGE SCALE GENOMIC DNA]</scope>
</reference>
<evidence type="ECO:0000313" key="2">
    <source>
        <dbReference type="Proteomes" id="UP000499080"/>
    </source>
</evidence>
<comment type="caution">
    <text evidence="1">The sequence shown here is derived from an EMBL/GenBank/DDBJ whole genome shotgun (WGS) entry which is preliminary data.</text>
</comment>
<evidence type="ECO:0000313" key="1">
    <source>
        <dbReference type="EMBL" id="GBO31488.1"/>
    </source>
</evidence>
<protein>
    <submittedName>
        <fullName evidence="1">Uncharacterized protein</fullName>
    </submittedName>
</protein>
<sequence length="87" mass="9681">METSMSHQLEKVFPLDVRFRAHQVFLHGGSLMESGFENEPSTPTPGPETETLLPDYRGIISKEITSNVWMGIQNVLCRSSSSTEGIL</sequence>
<keyword evidence="2" id="KW-1185">Reference proteome</keyword>